<reference evidence="1" key="1">
    <citation type="submission" date="2022-10" db="EMBL/GenBank/DDBJ databases">
        <title>Genome sequences of endogenous nimaviruses in decapod crustaceans.</title>
        <authorList>
            <person name="Kawato S."/>
            <person name="Nozaki R."/>
            <person name="Kondo H."/>
            <person name="Hirono I."/>
        </authorList>
    </citation>
    <scope>NUCLEOTIDE SEQUENCE</scope>
    <source>
        <strain evidence="1">Fukuoka2019</strain>
    </source>
</reference>
<name>A0A9C7EZ55_9VIRU</name>
<accession>A0A9C7EZ55</accession>
<protein>
    <submittedName>
        <fullName evidence="1">Wsv023-like protein</fullName>
    </submittedName>
</protein>
<evidence type="ECO:0000313" key="1">
    <source>
        <dbReference type="EMBL" id="BDT63152.1"/>
    </source>
</evidence>
<sequence>MDTAAAASAVGANASDATIKRSTPGRGEISVDVASVINSLASLIPVVDNSHPMIMSTYEHLNCMKTSSAGAEKDTASRKKAELYEMVSSDIEKAAGANANLKLILKDVANLCGFSSALDLHREKPSTASKTVPGEASGLAKKDVVHDPLMKLSLLSCMLRESEASSENLRAALNEGKNLWAVMPAAVYTSLDCLCMLSLLWIIFGSSINLKNLADSKEDVVLPHDSASVEQGKAEVQLLQQARLNLMGGESGNQQIFPVEDLLGRVILPAVEKARDALTGLSI</sequence>
<proteinExistence type="predicted"/>
<organism evidence="1">
    <name type="scientific">Sicyonia whispovirus</name>
    <dbReference type="NCBI Taxonomy" id="2984283"/>
    <lineage>
        <taxon>Viruses</taxon>
        <taxon>Viruses incertae sedis</taxon>
        <taxon>Naldaviricetes</taxon>
        <taxon>Nimaviridae</taxon>
        <taxon>Whispovirus</taxon>
    </lineage>
</organism>
<dbReference type="EMBL" id="LC738881">
    <property type="protein sequence ID" value="BDT63152.1"/>
    <property type="molecule type" value="Genomic_DNA"/>
</dbReference>